<dbReference type="RefSeq" id="WP_238274904.1">
    <property type="nucleotide sequence ID" value="NZ_BPQR01000026.1"/>
</dbReference>
<evidence type="ECO:0000313" key="2">
    <source>
        <dbReference type="EMBL" id="GJE06270.1"/>
    </source>
</evidence>
<reference evidence="2" key="2">
    <citation type="submission" date="2021-08" db="EMBL/GenBank/DDBJ databases">
        <authorList>
            <person name="Tani A."/>
            <person name="Ola A."/>
            <person name="Ogura Y."/>
            <person name="Katsura K."/>
            <person name="Hayashi T."/>
        </authorList>
    </citation>
    <scope>NUCLEOTIDE SEQUENCE</scope>
    <source>
        <strain evidence="2">LMG 23639</strain>
    </source>
</reference>
<feature type="signal peptide" evidence="1">
    <location>
        <begin position="1"/>
        <end position="23"/>
    </location>
</feature>
<name>A0ABQ4SST7_9HYPH</name>
<keyword evidence="1" id="KW-0732">Signal</keyword>
<protein>
    <submittedName>
        <fullName evidence="2">Uncharacterized protein</fullName>
    </submittedName>
</protein>
<gene>
    <name evidence="2" type="ORF">AOPFMNJM_1585</name>
</gene>
<feature type="chain" id="PRO_5047321837" evidence="1">
    <location>
        <begin position="24"/>
        <end position="158"/>
    </location>
</feature>
<accession>A0ABQ4SST7</accession>
<proteinExistence type="predicted"/>
<evidence type="ECO:0000313" key="3">
    <source>
        <dbReference type="Proteomes" id="UP001055102"/>
    </source>
</evidence>
<organism evidence="2 3">
    <name type="scientific">Methylobacterium jeotgali</name>
    <dbReference type="NCBI Taxonomy" id="381630"/>
    <lineage>
        <taxon>Bacteria</taxon>
        <taxon>Pseudomonadati</taxon>
        <taxon>Pseudomonadota</taxon>
        <taxon>Alphaproteobacteria</taxon>
        <taxon>Hyphomicrobiales</taxon>
        <taxon>Methylobacteriaceae</taxon>
        <taxon>Methylobacterium</taxon>
    </lineage>
</organism>
<reference evidence="2" key="1">
    <citation type="journal article" date="2021" name="Front. Microbiol.">
        <title>Comprehensive Comparative Genomics and Phenotyping of Methylobacterium Species.</title>
        <authorList>
            <person name="Alessa O."/>
            <person name="Ogura Y."/>
            <person name="Fujitani Y."/>
            <person name="Takami H."/>
            <person name="Hayashi T."/>
            <person name="Sahin N."/>
            <person name="Tani A."/>
        </authorList>
    </citation>
    <scope>NUCLEOTIDE SEQUENCE</scope>
    <source>
        <strain evidence="2">LMG 23639</strain>
    </source>
</reference>
<dbReference type="Proteomes" id="UP001055102">
    <property type="component" value="Unassembled WGS sequence"/>
</dbReference>
<sequence>MRPTVFAIVLLCASLPLAGPAGAQTAVKLQGTCERLVIADQDAGAACDGTLSNLVSRNRTSFDFTTKDGRSLSFSGNGFQQERTEETDPLQPINLVVTGSRTGEGVAQTTALAIGACRFTTPEPGRTGILCEAKSPDGKLYAGSFNTAAKPATGATSP</sequence>
<evidence type="ECO:0000256" key="1">
    <source>
        <dbReference type="SAM" id="SignalP"/>
    </source>
</evidence>
<keyword evidence="3" id="KW-1185">Reference proteome</keyword>
<dbReference type="EMBL" id="BPQR01000026">
    <property type="protein sequence ID" value="GJE06270.1"/>
    <property type="molecule type" value="Genomic_DNA"/>
</dbReference>
<comment type="caution">
    <text evidence="2">The sequence shown here is derived from an EMBL/GenBank/DDBJ whole genome shotgun (WGS) entry which is preliminary data.</text>
</comment>